<keyword evidence="2" id="KW-1185">Reference proteome</keyword>
<dbReference type="SUPFAM" id="SSF53335">
    <property type="entry name" value="S-adenosyl-L-methionine-dependent methyltransferases"/>
    <property type="match status" value="1"/>
</dbReference>
<reference evidence="1" key="1">
    <citation type="submission" date="2023-06" db="EMBL/GenBank/DDBJ databases">
        <authorList>
            <consortium name="Lawrence Berkeley National Laboratory"/>
            <person name="Ahrendt S."/>
            <person name="Sahu N."/>
            <person name="Indic B."/>
            <person name="Wong-Bajracharya J."/>
            <person name="Merenyi Z."/>
            <person name="Ke H.-M."/>
            <person name="Monk M."/>
            <person name="Kocsube S."/>
            <person name="Drula E."/>
            <person name="Lipzen A."/>
            <person name="Balint B."/>
            <person name="Henrissat B."/>
            <person name="Andreopoulos B."/>
            <person name="Martin F.M."/>
            <person name="Harder C.B."/>
            <person name="Rigling D."/>
            <person name="Ford K.L."/>
            <person name="Foster G.D."/>
            <person name="Pangilinan J."/>
            <person name="Papanicolaou A."/>
            <person name="Barry K."/>
            <person name="LaButti K."/>
            <person name="Viragh M."/>
            <person name="Koriabine M."/>
            <person name="Yan M."/>
            <person name="Riley R."/>
            <person name="Champramary S."/>
            <person name="Plett K.L."/>
            <person name="Tsai I.J."/>
            <person name="Slot J."/>
            <person name="Sipos G."/>
            <person name="Plett J."/>
            <person name="Nagy L.G."/>
            <person name="Grigoriev I.V."/>
        </authorList>
    </citation>
    <scope>NUCLEOTIDE SEQUENCE</scope>
    <source>
        <strain evidence="1">FPL87.14</strain>
    </source>
</reference>
<evidence type="ECO:0008006" key="3">
    <source>
        <dbReference type="Google" id="ProtNLM"/>
    </source>
</evidence>
<evidence type="ECO:0000313" key="2">
    <source>
        <dbReference type="Proteomes" id="UP001175226"/>
    </source>
</evidence>
<dbReference type="AlphaFoldDB" id="A0AA39MUF9"/>
<organism evidence="1 2">
    <name type="scientific">Armillaria borealis</name>
    <dbReference type="NCBI Taxonomy" id="47425"/>
    <lineage>
        <taxon>Eukaryota</taxon>
        <taxon>Fungi</taxon>
        <taxon>Dikarya</taxon>
        <taxon>Basidiomycota</taxon>
        <taxon>Agaricomycotina</taxon>
        <taxon>Agaricomycetes</taxon>
        <taxon>Agaricomycetidae</taxon>
        <taxon>Agaricales</taxon>
        <taxon>Marasmiineae</taxon>
        <taxon>Physalacriaceae</taxon>
        <taxon>Armillaria</taxon>
    </lineage>
</organism>
<protein>
    <recommendedName>
        <fullName evidence="3">S-adenosyl-L-methionine-dependent methyltransferase</fullName>
    </recommendedName>
</protein>
<dbReference type="EMBL" id="JAUEPT010000012">
    <property type="protein sequence ID" value="KAK0447062.1"/>
    <property type="molecule type" value="Genomic_DNA"/>
</dbReference>
<gene>
    <name evidence="1" type="ORF">EV421DRAFT_1788372</name>
</gene>
<evidence type="ECO:0000313" key="1">
    <source>
        <dbReference type="EMBL" id="KAK0447062.1"/>
    </source>
</evidence>
<sequence length="177" mass="20136">MWFDPIDDRFEFRVRYRYGYLTSNSIIWVLHGNTPVGLLEMTLIAHCKSIQGVDISQGMVDQYNRRAETLECTMAYHHFESTDEITRILAYFLKPGGALLVTDRVSSDAVPKIEDIPEKYEAIVPHKTGFSEEDMRKVFEGAGLESFSLNVIPGVTMDSMFGLTDQKLFLAKGFKPL</sequence>
<dbReference type="InterPro" id="IPR029063">
    <property type="entry name" value="SAM-dependent_MTases_sf"/>
</dbReference>
<dbReference type="Gene3D" id="3.40.50.150">
    <property type="entry name" value="Vaccinia Virus protein VP39"/>
    <property type="match status" value="1"/>
</dbReference>
<dbReference type="Proteomes" id="UP001175226">
    <property type="component" value="Unassembled WGS sequence"/>
</dbReference>
<proteinExistence type="predicted"/>
<accession>A0AA39MUF9</accession>
<name>A0AA39MUF9_9AGAR</name>
<comment type="caution">
    <text evidence="1">The sequence shown here is derived from an EMBL/GenBank/DDBJ whole genome shotgun (WGS) entry which is preliminary data.</text>
</comment>